<evidence type="ECO:0000256" key="1">
    <source>
        <dbReference type="ARBA" id="ARBA00017891"/>
    </source>
</evidence>
<feature type="compositionally biased region" description="Acidic residues" evidence="6">
    <location>
        <begin position="86"/>
        <end position="105"/>
    </location>
</feature>
<keyword evidence="4" id="KW-0342">GTP-binding</keyword>
<feature type="domain" description="Elongation factor EFG" evidence="7">
    <location>
        <begin position="1379"/>
        <end position="1465"/>
    </location>
</feature>
<dbReference type="InterPro" id="IPR020568">
    <property type="entry name" value="Ribosomal_Su5_D2-typ_SF"/>
</dbReference>
<dbReference type="EMBL" id="VLTL01000059">
    <property type="protein sequence ID" value="KAA0164138.1"/>
    <property type="molecule type" value="Genomic_DNA"/>
</dbReference>
<keyword evidence="2" id="KW-0963">Cytoplasm</keyword>
<dbReference type="GO" id="GO:0005525">
    <property type="term" value="F:GTP binding"/>
    <property type="evidence" value="ECO:0007669"/>
    <property type="project" value="UniProtKB-KW"/>
</dbReference>
<sequence>MMAQPSFRTQQQASAKNVSIIAHVDHGKSTLADSLVARAGLLSSKQAGTSRALDRDDLEQAHGVTIDAAVVTLDFPWFHPVIAPPADEDETDADADADADVDDGAASDSGSTGTPALAAGASEQATAALGSAVSDTARSAADAEADAEANAWAAAEAAASEAVFSALGMWQPAAAAAAEEAEAGAGAAASPRKASSPAAMHSIRLHVTGMPRVRPSRKAPPAGAKTEGDPKAAASASASTRLRALLLALVARPGADRVLSAALAALRQAAAQPSSRPEDDGAADADAGAAPVLSSWPASAGALAAALEAAAIVQPADPPAAGLGPSAPLAIRTRLHGNSRIEAEEPGALAALLSLWRGFCALDEGLAATGTPPVPEAAPATPPRGDAREAAAPAAVLQRSQRPLTLAWTDEASSHRPRALALELPRASARSRLDGLCAALAWTAEWRVYPTAHPASADHGAAADAAGAASSAGGSSAGSAGVGHGPLPRYVASLVLARPRTGLLTVHWAATDLDSHLAAAGIVALAAAPAGRAVAFASLRQAKEAVAAAAMDDSRTAPGPDTSPDADADADADAKPQARSGRTATATATATPPRHPAGLRLNVVDSPGHAQFGGEVAAALRASDGALLVVDVVEGPRSQTEAVLRQAVAARVRPVLVVNKTDRLQAELGLSPKEAARARIIPLIARINALLAEESARAAWLCPPVSLADGSVVVASGYMRWAFSARTLAAAAGRRAAREAIKASIKVAAHETAVAAANAGDCETAGPVPELDPAVKAAAAVQPSAAARAAEGDVLDAFRRSPAKALERFGLSHVWRLADAAEGCCSGDAAAAATVTRALRRSAPLASAAAASPAAAGAAGAGTSPAAASGAPAALLAAPVPKPPAAGTGRKDAVREVLGALMPVADCLLDACAAAVPSPLEAQPERVGCLFGDGDGSGWREDDPSAMAAAACAATGPLVAYITKLIDASSSSDRASGAGLLAVARIFSGTVRPGDTVWCCDDARAADAASPSAWRSGSVRSVLRLSGGAGLKLVPLTDGAQAGDVVAISGIAACVDVRGTLVGHAPAVLASGSSAAADAAAGPPMLRPLRPLQLPIEPLSAVGVRALTPSGSAALSSSQSRRLRAAVASLVRTDPLARARWLGAAASSAPGAATLELRGAGELHLQVCLSRLETRSGLTLLASPPAVPHRESVAAAPLTASGATELTGALPLVGLDASRVALGRASNGHVRLWIAAERLGADDVAALEDESQDPLPCEPQPAVAEAVKARLGWRRDAAARVWAAGPLADPAAVTTSRPTCLLIDSSSGVAHLPAIRDSVVRAFFEATASGPVAGQPMRGVVWRILDAAVHAETVHRSAAQVVPAAGRALRGAALLASPCLLEPTALLTVTVPADSAQHVYDFVAARAGTVEDVADDAASSRVTALLPVVQIAALDDLAEATSGRARVSLAPGGWRELPGDPCLAPSHGESDAAAAALAAGTASAGWDRVVRFAPPPPGRTAADAVPALRAQAGMSDAAPLPAAQVADAVGALRS</sequence>
<evidence type="ECO:0000256" key="6">
    <source>
        <dbReference type="SAM" id="MobiDB-lite"/>
    </source>
</evidence>
<dbReference type="SUPFAM" id="SSF50447">
    <property type="entry name" value="Translation proteins"/>
    <property type="match status" value="1"/>
</dbReference>
<evidence type="ECO:0000313" key="9">
    <source>
        <dbReference type="EMBL" id="KAA0164138.1"/>
    </source>
</evidence>
<dbReference type="SUPFAM" id="SSF52540">
    <property type="entry name" value="P-loop containing nucleoside triphosphate hydrolases"/>
    <property type="match status" value="1"/>
</dbReference>
<dbReference type="InterPro" id="IPR035647">
    <property type="entry name" value="EFG_III/V"/>
</dbReference>
<dbReference type="InterPro" id="IPR000640">
    <property type="entry name" value="EFG_V-like"/>
</dbReference>
<dbReference type="InterPro" id="IPR027417">
    <property type="entry name" value="P-loop_NTPase"/>
</dbReference>
<dbReference type="GO" id="GO:0003746">
    <property type="term" value="F:translation elongation factor activity"/>
    <property type="evidence" value="ECO:0007669"/>
    <property type="project" value="TreeGrafter"/>
</dbReference>
<comment type="function">
    <text evidence="5">Catalyzes the GTP-dependent ribosomal translocation step during translation elongation. During this step, the ribosome changes from the pre-translocational (PRE) to the post-translocational (POST) state as the newly formed A-site-bound peptidyl-tRNA and P-site-bound deacylated tRNA move to the P and E sites, respectively. Catalyzes the coordinated movement of the two tRNA molecules, the mRNA and conformational changes in the ribosome.</text>
</comment>
<feature type="compositionally biased region" description="Pro residues" evidence="6">
    <location>
        <begin position="372"/>
        <end position="382"/>
    </location>
</feature>
<feature type="domain" description="Translation elongation factor EFG/EF2" evidence="8">
    <location>
        <begin position="1260"/>
        <end position="1377"/>
    </location>
</feature>
<comment type="caution">
    <text evidence="9">The sequence shown here is derived from an EMBL/GenBank/DDBJ whole genome shotgun (WGS) entry which is preliminary data.</text>
</comment>
<dbReference type="GO" id="GO:1990904">
    <property type="term" value="C:ribonucleoprotein complex"/>
    <property type="evidence" value="ECO:0007669"/>
    <property type="project" value="TreeGrafter"/>
</dbReference>
<gene>
    <name evidence="9" type="ORF">FNF28_03951</name>
</gene>
<dbReference type="Gene3D" id="2.40.30.10">
    <property type="entry name" value="Translation factors"/>
    <property type="match status" value="1"/>
</dbReference>
<keyword evidence="3" id="KW-0547">Nucleotide-binding</keyword>
<feature type="region of interest" description="Disordered" evidence="6">
    <location>
        <begin position="367"/>
        <end position="393"/>
    </location>
</feature>
<organism evidence="9 10">
    <name type="scientific">Cafeteria roenbergensis</name>
    <name type="common">Marine flagellate</name>
    <dbReference type="NCBI Taxonomy" id="33653"/>
    <lineage>
        <taxon>Eukaryota</taxon>
        <taxon>Sar</taxon>
        <taxon>Stramenopiles</taxon>
        <taxon>Bigyra</taxon>
        <taxon>Opalozoa</taxon>
        <taxon>Bicosoecida</taxon>
        <taxon>Cafeteriaceae</taxon>
        <taxon>Cafeteria</taxon>
    </lineage>
</organism>
<dbReference type="Gene3D" id="3.40.50.300">
    <property type="entry name" value="P-loop containing nucleotide triphosphate hydrolases"/>
    <property type="match status" value="2"/>
</dbReference>
<dbReference type="Pfam" id="PF00679">
    <property type="entry name" value="EFG_C"/>
    <property type="match status" value="1"/>
</dbReference>
<dbReference type="SMART" id="SM00889">
    <property type="entry name" value="EFG_IV"/>
    <property type="match status" value="1"/>
</dbReference>
<dbReference type="Gene3D" id="3.30.70.870">
    <property type="entry name" value="Elongation Factor G (Translational Gtpase), domain 3"/>
    <property type="match status" value="1"/>
</dbReference>
<protein>
    <recommendedName>
        <fullName evidence="1">Elongation factor 2</fullName>
    </recommendedName>
</protein>
<evidence type="ECO:0000256" key="5">
    <source>
        <dbReference type="ARBA" id="ARBA00024731"/>
    </source>
</evidence>
<feature type="compositionally biased region" description="Low complexity" evidence="6">
    <location>
        <begin position="106"/>
        <end position="116"/>
    </location>
</feature>
<dbReference type="InterPro" id="IPR014721">
    <property type="entry name" value="Ribsml_uS5_D2-typ_fold_subgr"/>
</dbReference>
<dbReference type="GO" id="GO:0005829">
    <property type="term" value="C:cytosol"/>
    <property type="evidence" value="ECO:0007669"/>
    <property type="project" value="TreeGrafter"/>
</dbReference>
<dbReference type="InterPro" id="IPR009000">
    <property type="entry name" value="Transl_B-barrel_sf"/>
</dbReference>
<feature type="region of interest" description="Disordered" evidence="6">
    <location>
        <begin position="206"/>
        <end position="235"/>
    </location>
</feature>
<dbReference type="GO" id="GO:0003924">
    <property type="term" value="F:GTPase activity"/>
    <property type="evidence" value="ECO:0007669"/>
    <property type="project" value="InterPro"/>
</dbReference>
<feature type="region of interest" description="Disordered" evidence="6">
    <location>
        <begin position="550"/>
        <end position="598"/>
    </location>
</feature>
<dbReference type="InterPro" id="IPR005517">
    <property type="entry name" value="Transl_elong_EFG/EF2_IV"/>
</dbReference>
<dbReference type="CDD" id="cd01681">
    <property type="entry name" value="aeEF2_snRNP_like_IV"/>
    <property type="match status" value="1"/>
</dbReference>
<dbReference type="Proteomes" id="UP000324907">
    <property type="component" value="Unassembled WGS sequence"/>
</dbReference>
<dbReference type="InterPro" id="IPR000795">
    <property type="entry name" value="T_Tr_GTP-bd_dom"/>
</dbReference>
<accession>A0A5A8DFP9</accession>
<reference evidence="9 10" key="1">
    <citation type="submission" date="2019-07" db="EMBL/GenBank/DDBJ databases">
        <title>Genomes of Cafeteria roenbergensis.</title>
        <authorList>
            <person name="Fischer M.G."/>
            <person name="Hackl T."/>
            <person name="Roman M."/>
        </authorList>
    </citation>
    <scope>NUCLEOTIDE SEQUENCE [LARGE SCALE GENOMIC DNA]</scope>
    <source>
        <strain evidence="9 10">RCC970-E3</strain>
    </source>
</reference>
<dbReference type="Gene3D" id="3.30.230.10">
    <property type="match status" value="1"/>
</dbReference>
<feature type="region of interest" description="Disordered" evidence="6">
    <location>
        <begin position="82"/>
        <end position="118"/>
    </location>
</feature>
<dbReference type="Pfam" id="PF00009">
    <property type="entry name" value="GTP_EFTU"/>
    <property type="match status" value="2"/>
</dbReference>
<dbReference type="SUPFAM" id="SSF54211">
    <property type="entry name" value="Ribosomal protein S5 domain 2-like"/>
    <property type="match status" value="1"/>
</dbReference>
<dbReference type="SMART" id="SM00838">
    <property type="entry name" value="EFG_C"/>
    <property type="match status" value="1"/>
</dbReference>
<proteinExistence type="predicted"/>
<evidence type="ECO:0000259" key="8">
    <source>
        <dbReference type="SMART" id="SM00889"/>
    </source>
</evidence>
<dbReference type="PANTHER" id="PTHR42908">
    <property type="entry name" value="TRANSLATION ELONGATION FACTOR-RELATED"/>
    <property type="match status" value="1"/>
</dbReference>
<evidence type="ECO:0000256" key="2">
    <source>
        <dbReference type="ARBA" id="ARBA00022490"/>
    </source>
</evidence>
<dbReference type="PANTHER" id="PTHR42908:SF3">
    <property type="entry name" value="ELONGATION FACTOR-LIKE GTPASE 1"/>
    <property type="match status" value="1"/>
</dbReference>
<dbReference type="SUPFAM" id="SSF54980">
    <property type="entry name" value="EF-G C-terminal domain-like"/>
    <property type="match status" value="1"/>
</dbReference>
<name>A0A5A8DFP9_CAFRO</name>
<evidence type="ECO:0000256" key="4">
    <source>
        <dbReference type="ARBA" id="ARBA00023134"/>
    </source>
</evidence>
<evidence type="ECO:0000313" key="10">
    <source>
        <dbReference type="Proteomes" id="UP000324907"/>
    </source>
</evidence>
<dbReference type="Pfam" id="PF03764">
    <property type="entry name" value="EFG_IV"/>
    <property type="match status" value="1"/>
</dbReference>
<dbReference type="Gene3D" id="3.30.70.240">
    <property type="match status" value="1"/>
</dbReference>
<evidence type="ECO:0000259" key="7">
    <source>
        <dbReference type="SMART" id="SM00838"/>
    </source>
</evidence>
<evidence type="ECO:0000256" key="3">
    <source>
        <dbReference type="ARBA" id="ARBA00022741"/>
    </source>
</evidence>